<dbReference type="Pfam" id="PF06629">
    <property type="entry name" value="MipA"/>
    <property type="match status" value="1"/>
</dbReference>
<dbReference type="EMBL" id="RSEJ01000003">
    <property type="protein sequence ID" value="NBI51942.1"/>
    <property type="molecule type" value="Genomic_DNA"/>
</dbReference>
<evidence type="ECO:0000256" key="4">
    <source>
        <dbReference type="ARBA" id="ARBA00023136"/>
    </source>
</evidence>
<gene>
    <name evidence="7" type="ORF">EIZ48_05070</name>
</gene>
<evidence type="ECO:0000256" key="2">
    <source>
        <dbReference type="ARBA" id="ARBA00005722"/>
    </source>
</evidence>
<keyword evidence="8" id="KW-1185">Reference proteome</keyword>
<feature type="signal peptide" evidence="6">
    <location>
        <begin position="1"/>
        <end position="28"/>
    </location>
</feature>
<evidence type="ECO:0000313" key="8">
    <source>
        <dbReference type="Proteomes" id="UP000738517"/>
    </source>
</evidence>
<dbReference type="InterPro" id="IPR010583">
    <property type="entry name" value="MipA"/>
</dbReference>
<comment type="caution">
    <text evidence="7">The sequence shown here is derived from an EMBL/GenBank/DDBJ whole genome shotgun (WGS) entry which is preliminary data.</text>
</comment>
<comment type="subcellular location">
    <subcellularLocation>
        <location evidence="1">Cell outer membrane</location>
    </subcellularLocation>
</comment>
<keyword evidence="4" id="KW-0472">Membrane</keyword>
<dbReference type="Proteomes" id="UP000738517">
    <property type="component" value="Unassembled WGS sequence"/>
</dbReference>
<dbReference type="PANTHER" id="PTHR38776">
    <property type="entry name" value="MLTA-INTERACTING PROTEIN-RELATED"/>
    <property type="match status" value="1"/>
</dbReference>
<feature type="chain" id="PRO_5045066770" evidence="6">
    <location>
        <begin position="29"/>
        <end position="254"/>
    </location>
</feature>
<sequence>MAGWGSFKRALKAAISFVLIAFGGTATAGQVSLGAITSYAPEVYRDTDANVVVIPAVGYESEHVFFRGFSAGVRLYPIGTPTNVIFRLAYDPRTLKPSDSNDAQIQTLDEREASVLGGVSYQVISQVGVFEVGAGTDLGNKHNGLYAEVSWRLPIRMNRFGITPQLGYSYNSDRINNHLYGVSNEESLRSGLDEFEADWDGQYFVGLSGHIFITESLRLNASVRYTNLEGDIEKSPIIAASVTSQGSVGISYVF</sequence>
<accession>A0ABW9YDT8</accession>
<evidence type="ECO:0000313" key="7">
    <source>
        <dbReference type="EMBL" id="NBI51942.1"/>
    </source>
</evidence>
<protein>
    <submittedName>
        <fullName evidence="7">MipA/OmpV family protein</fullName>
    </submittedName>
</protein>
<evidence type="ECO:0000256" key="1">
    <source>
        <dbReference type="ARBA" id="ARBA00004442"/>
    </source>
</evidence>
<proteinExistence type="inferred from homology"/>
<reference evidence="7 8" key="1">
    <citation type="journal article" date="2017" name="Int. J. Syst. Evol. Microbiol.">
        <title>Photobacterium alginatilyticum sp. nov., a marine bacterium isolated from bottom seawater.</title>
        <authorList>
            <person name="Wang X."/>
            <person name="Wang Y."/>
            <person name="Yang X."/>
            <person name="Sun H."/>
            <person name="Li B."/>
            <person name="Zhang X.H."/>
        </authorList>
    </citation>
    <scope>NUCLEOTIDE SEQUENCE [LARGE SCALE GENOMIC DNA]</scope>
    <source>
        <strain evidence="7 8">P03D4</strain>
    </source>
</reference>
<comment type="similarity">
    <text evidence="2">Belongs to the MipA/OmpV family.</text>
</comment>
<evidence type="ECO:0000256" key="6">
    <source>
        <dbReference type="SAM" id="SignalP"/>
    </source>
</evidence>
<evidence type="ECO:0000256" key="3">
    <source>
        <dbReference type="ARBA" id="ARBA00022729"/>
    </source>
</evidence>
<keyword evidence="5" id="KW-0998">Cell outer membrane</keyword>
<name>A0ABW9YDT8_9GAMM</name>
<keyword evidence="3 6" id="KW-0732">Signal</keyword>
<evidence type="ECO:0000256" key="5">
    <source>
        <dbReference type="ARBA" id="ARBA00023237"/>
    </source>
</evidence>
<organism evidence="7 8">
    <name type="scientific">Photobacterium alginatilyticum</name>
    <dbReference type="NCBI Taxonomy" id="1775171"/>
    <lineage>
        <taxon>Bacteria</taxon>
        <taxon>Pseudomonadati</taxon>
        <taxon>Pseudomonadota</taxon>
        <taxon>Gammaproteobacteria</taxon>
        <taxon>Vibrionales</taxon>
        <taxon>Vibrionaceae</taxon>
        <taxon>Photobacterium</taxon>
    </lineage>
</organism>
<dbReference type="PANTHER" id="PTHR38776:SF1">
    <property type="entry name" value="MLTA-INTERACTING PROTEIN-RELATED"/>
    <property type="match status" value="1"/>
</dbReference>